<dbReference type="STRING" id="997296.PB1_08362"/>
<dbReference type="PROSITE" id="PS50966">
    <property type="entry name" value="ZF_SWIM"/>
    <property type="match status" value="1"/>
</dbReference>
<dbReference type="PATRIC" id="fig|997296.3.peg.1776"/>
<feature type="domain" description="SWIM-type" evidence="2">
    <location>
        <begin position="66"/>
        <end position="99"/>
    </location>
</feature>
<dbReference type="EMBL" id="AFEU01000002">
    <property type="protein sequence ID" value="EIJ80360.1"/>
    <property type="molecule type" value="Genomic_DNA"/>
</dbReference>
<accession>I3E1I9</accession>
<keyword evidence="1" id="KW-0863">Zinc-finger</keyword>
<dbReference type="RefSeq" id="WP_003351807.1">
    <property type="nucleotide sequence ID" value="NZ_AFEU01000002.1"/>
</dbReference>
<sequence length="537" mass="63323">MAPIPDHYREMLEFAARDFQKMLRAEAAEDANIVQKGMILYRQGMVYKMKLEDEAVFASVQDAAPVDVRLDLNFLEASGCSCPAAGFCRHQLAAFFQAYSNIGSVADWIEEWRRPIKEKSFASTWGLERAKDLLKRNTKLEASYENWIRAFEESFDSIMNGKGEPRPYVVLELFQIYMKRVKASTPVEQEWKTLYELISSVFSFLKLTEVSEKYGHTDDRYYRHVFHSLIEGAEAAIYRLSVHSMPFAFDEFIENLKDITEDLLFVPEFIEYEGVQLYRVLWTNLFKQSKWREDERSSLTELVKRNGSLPPAIALAHLNILSRKDEEAIFELQRIGKDAAPYMIYWLELLTEQKAWTRMTPYVEFFILQLNRYTKTLIGYHKRRDFTNLALAVLTPFCVESGRYDLYERALLQTLPYSYGEYEELLFRQGRLEKWGELQSYIGFDVSDLPADRIKTVQKEKPEILLPLYHQSVVRNIELKNRANYREAVRHLKKLRTIYKKMKRPEDFETFMAELMKKTKRLRAFQEECKRGKLIDV</sequence>
<keyword evidence="4" id="KW-1185">Reference proteome</keyword>
<evidence type="ECO:0000313" key="4">
    <source>
        <dbReference type="Proteomes" id="UP000010523"/>
    </source>
</evidence>
<dbReference type="OrthoDB" id="7593573at2"/>
<keyword evidence="1" id="KW-0862">Zinc</keyword>
<dbReference type="Proteomes" id="UP000010523">
    <property type="component" value="Unassembled WGS sequence"/>
</dbReference>
<evidence type="ECO:0000256" key="1">
    <source>
        <dbReference type="PROSITE-ProRule" id="PRU00325"/>
    </source>
</evidence>
<dbReference type="GO" id="GO:0008270">
    <property type="term" value="F:zinc ion binding"/>
    <property type="evidence" value="ECO:0007669"/>
    <property type="project" value="UniProtKB-KW"/>
</dbReference>
<dbReference type="AlphaFoldDB" id="I3E1I9"/>
<keyword evidence="1" id="KW-0479">Metal-binding</keyword>
<name>I3E1I9_BACMT</name>
<gene>
    <name evidence="3" type="ORF">PB1_08362</name>
</gene>
<protein>
    <recommendedName>
        <fullName evidence="2">SWIM-type domain-containing protein</fullName>
    </recommendedName>
</protein>
<proteinExistence type="predicted"/>
<organism evidence="3 4">
    <name type="scientific">Bacillus methanolicus PB1</name>
    <dbReference type="NCBI Taxonomy" id="997296"/>
    <lineage>
        <taxon>Bacteria</taxon>
        <taxon>Bacillati</taxon>
        <taxon>Bacillota</taxon>
        <taxon>Bacilli</taxon>
        <taxon>Bacillales</taxon>
        <taxon>Bacillaceae</taxon>
        <taxon>Bacillus</taxon>
    </lineage>
</organism>
<evidence type="ECO:0000259" key="2">
    <source>
        <dbReference type="PROSITE" id="PS50966"/>
    </source>
</evidence>
<evidence type="ECO:0000313" key="3">
    <source>
        <dbReference type="EMBL" id="EIJ80360.1"/>
    </source>
</evidence>
<dbReference type="eggNOG" id="COG4715">
    <property type="taxonomic scope" value="Bacteria"/>
</dbReference>
<dbReference type="InterPro" id="IPR007527">
    <property type="entry name" value="Znf_SWIM"/>
</dbReference>
<reference evidence="3 4" key="1">
    <citation type="journal article" date="2012" name="Appl. Environ. Microbiol.">
        <title>Genome Sequence of Thermotolerant Bacillus methanolicus: Features and Regulation Related to Methylotrophy and Production of L-Lysine and L-Glutamate from Methanol.</title>
        <authorList>
            <person name="Heggeset T.M."/>
            <person name="Krog A."/>
            <person name="Balzer S."/>
            <person name="Wentzel A."/>
            <person name="Ellingsen T.E."/>
            <person name="Brautaset T."/>
        </authorList>
    </citation>
    <scope>NUCLEOTIDE SEQUENCE [LARGE SCALE GENOMIC DNA]</scope>
    <source>
        <strain evidence="3 4">PB1</strain>
    </source>
</reference>
<comment type="caution">
    <text evidence="3">The sequence shown here is derived from an EMBL/GenBank/DDBJ whole genome shotgun (WGS) entry which is preliminary data.</text>
</comment>